<keyword evidence="3" id="KW-0460">Magnesium</keyword>
<protein>
    <submittedName>
        <fullName evidence="5">Phosphocholine cytidylyltransferase family protein</fullName>
    </submittedName>
</protein>
<name>A0A3P3QPM2_9GAMM</name>
<dbReference type="Gene3D" id="3.90.550.10">
    <property type="entry name" value="Spore Coat Polysaccharide Biosynthesis Protein SpsA, Chain A"/>
    <property type="match status" value="1"/>
</dbReference>
<keyword evidence="2 5" id="KW-0548">Nucleotidyltransferase</keyword>
<gene>
    <name evidence="5" type="ORF">EIK76_03705</name>
</gene>
<reference evidence="5 6" key="1">
    <citation type="submission" date="2018-11" db="EMBL/GenBank/DDBJ databases">
        <title>Draft genome analysis of Rheinheimera mesophila isolated from an industrial waste site.</title>
        <authorList>
            <person name="Yu Q."/>
            <person name="Qi Y."/>
            <person name="Zhang H."/>
            <person name="Lu Y."/>
            <person name="Pu J."/>
        </authorList>
    </citation>
    <scope>NUCLEOTIDE SEQUENCE [LARGE SCALE GENOMIC DNA]</scope>
    <source>
        <strain evidence="5 6">IITR13</strain>
    </source>
</reference>
<keyword evidence="1 5" id="KW-0808">Transferase</keyword>
<dbReference type="GO" id="GO:0016779">
    <property type="term" value="F:nucleotidyltransferase activity"/>
    <property type="evidence" value="ECO:0007669"/>
    <property type="project" value="UniProtKB-KW"/>
</dbReference>
<comment type="caution">
    <text evidence="5">The sequence shown here is derived from an EMBL/GenBank/DDBJ whole genome shotgun (WGS) entry which is preliminary data.</text>
</comment>
<proteinExistence type="predicted"/>
<accession>A0A3P3QPM2</accession>
<sequence length="258" mass="29465">MRAIILAAGMGTRLRPYTEHCPKALVPLLGKPLLEYQLEILRSSNITDIAVVTGYCAEQFGPYQLTVFNNMKYQSTNMLYSLMQAEDWLNGDQDVLICYGDIIYTTEVINRLMASDAEIAVSADLDWQLLWQLRMEDPLTDAESFIYNAETLCIKQLGKKMTHINQAQAQYIGLLKLSSAIQPAIRDVYNKLDPKLRETMYMTDFIQKLIDIGLEVKASLHQNGWLEVDSVQDLHNYEHMPESTINQLKLGRLLQKKA</sequence>
<evidence type="ECO:0000259" key="4">
    <source>
        <dbReference type="Pfam" id="PF12804"/>
    </source>
</evidence>
<feature type="domain" description="MobA-like NTP transferase" evidence="4">
    <location>
        <begin position="3"/>
        <end position="123"/>
    </location>
</feature>
<dbReference type="Proteomes" id="UP000276260">
    <property type="component" value="Unassembled WGS sequence"/>
</dbReference>
<dbReference type="CDD" id="cd02523">
    <property type="entry name" value="PC_cytidylyltransferase"/>
    <property type="match status" value="1"/>
</dbReference>
<organism evidence="5 6">
    <name type="scientific">Rheinheimera mesophila</name>
    <dbReference type="NCBI Taxonomy" id="1547515"/>
    <lineage>
        <taxon>Bacteria</taxon>
        <taxon>Pseudomonadati</taxon>
        <taxon>Pseudomonadota</taxon>
        <taxon>Gammaproteobacteria</taxon>
        <taxon>Chromatiales</taxon>
        <taxon>Chromatiaceae</taxon>
        <taxon>Rheinheimera</taxon>
    </lineage>
</organism>
<dbReference type="EMBL" id="RRCF01000001">
    <property type="protein sequence ID" value="RRJ23202.1"/>
    <property type="molecule type" value="Genomic_DNA"/>
</dbReference>
<dbReference type="SUPFAM" id="SSF53448">
    <property type="entry name" value="Nucleotide-diphospho-sugar transferases"/>
    <property type="match status" value="1"/>
</dbReference>
<dbReference type="RefSeq" id="WP_046520003.1">
    <property type="nucleotide sequence ID" value="NZ_LAVS01000022.1"/>
</dbReference>
<dbReference type="InterPro" id="IPR050065">
    <property type="entry name" value="GlmU-like"/>
</dbReference>
<evidence type="ECO:0000256" key="3">
    <source>
        <dbReference type="ARBA" id="ARBA00022842"/>
    </source>
</evidence>
<evidence type="ECO:0000313" key="6">
    <source>
        <dbReference type="Proteomes" id="UP000276260"/>
    </source>
</evidence>
<dbReference type="InterPro" id="IPR025877">
    <property type="entry name" value="MobA-like_NTP_Trfase"/>
</dbReference>
<dbReference type="AlphaFoldDB" id="A0A3P3QPM2"/>
<dbReference type="OrthoDB" id="9803871at2"/>
<dbReference type="Pfam" id="PF12804">
    <property type="entry name" value="NTP_transf_3"/>
    <property type="match status" value="1"/>
</dbReference>
<evidence type="ECO:0000256" key="1">
    <source>
        <dbReference type="ARBA" id="ARBA00022679"/>
    </source>
</evidence>
<evidence type="ECO:0000313" key="5">
    <source>
        <dbReference type="EMBL" id="RRJ23202.1"/>
    </source>
</evidence>
<dbReference type="PANTHER" id="PTHR43584:SF8">
    <property type="entry name" value="N-ACETYLMURAMATE ALPHA-1-PHOSPHATE URIDYLYLTRANSFERASE"/>
    <property type="match status" value="1"/>
</dbReference>
<evidence type="ECO:0000256" key="2">
    <source>
        <dbReference type="ARBA" id="ARBA00022695"/>
    </source>
</evidence>
<dbReference type="PANTHER" id="PTHR43584">
    <property type="entry name" value="NUCLEOTIDYL TRANSFERASE"/>
    <property type="match status" value="1"/>
</dbReference>
<dbReference type="InterPro" id="IPR029044">
    <property type="entry name" value="Nucleotide-diphossugar_trans"/>
</dbReference>
<keyword evidence="6" id="KW-1185">Reference proteome</keyword>